<reference evidence="10" key="1">
    <citation type="journal article" date="2017" name="Proc. Natl. Acad. Sci. U.S.A.">
        <title>Simulation of Deepwater Horizon oil plume reveals substrate specialization within a complex community of hydrocarbon-degraders.</title>
        <authorList>
            <person name="Hu P."/>
            <person name="Dubinsky E.A."/>
            <person name="Probst A.J."/>
            <person name="Wang J."/>
            <person name="Sieber C.M.K."/>
            <person name="Tom L.M."/>
            <person name="Gardinali P."/>
            <person name="Banfield J.F."/>
            <person name="Atlas R.M."/>
            <person name="Andersen G.L."/>
        </authorList>
    </citation>
    <scope>NUCLEOTIDE SEQUENCE [LARGE SCALE GENOMIC DNA]</scope>
</reference>
<dbReference type="RefSeq" id="WP_303685458.1">
    <property type="nucleotide sequence ID" value="NZ_CAJXYO010000027.1"/>
</dbReference>
<keyword evidence="6" id="KW-0411">Iron-sulfur</keyword>
<evidence type="ECO:0000256" key="7">
    <source>
        <dbReference type="SAM" id="Phobius"/>
    </source>
</evidence>
<keyword evidence="7" id="KW-0812">Transmembrane</keyword>
<keyword evidence="7" id="KW-0472">Membrane</keyword>
<dbReference type="Proteomes" id="UP000196102">
    <property type="component" value="Unassembled WGS sequence"/>
</dbReference>
<evidence type="ECO:0000313" key="10">
    <source>
        <dbReference type="Proteomes" id="UP000196102"/>
    </source>
</evidence>
<keyword evidence="2" id="KW-0004">4Fe-4S</keyword>
<evidence type="ECO:0000256" key="6">
    <source>
        <dbReference type="ARBA" id="ARBA00023014"/>
    </source>
</evidence>
<dbReference type="Pfam" id="PF12801">
    <property type="entry name" value="Fer4_5"/>
    <property type="match status" value="2"/>
</dbReference>
<evidence type="ECO:0000256" key="2">
    <source>
        <dbReference type="ARBA" id="ARBA00022485"/>
    </source>
</evidence>
<dbReference type="PANTHER" id="PTHR30176:SF3">
    <property type="entry name" value="FERREDOXIN-TYPE PROTEIN NAPH"/>
    <property type="match status" value="1"/>
</dbReference>
<dbReference type="AlphaFoldDB" id="A0A1Z8BG58"/>
<comment type="caution">
    <text evidence="9">The sequence shown here is derived from an EMBL/GenBank/DDBJ whole genome shotgun (WGS) entry which is preliminary data.</text>
</comment>
<accession>A0A1Z8BG58</accession>
<feature type="transmembrane region" description="Helical" evidence="7">
    <location>
        <begin position="7"/>
        <end position="28"/>
    </location>
</feature>
<dbReference type="InterPro" id="IPR017896">
    <property type="entry name" value="4Fe4S_Fe-S-bd"/>
</dbReference>
<dbReference type="EMBL" id="MAAX01000014">
    <property type="protein sequence ID" value="OUS21576.1"/>
    <property type="molecule type" value="Genomic_DNA"/>
</dbReference>
<evidence type="ECO:0000256" key="1">
    <source>
        <dbReference type="ARBA" id="ARBA00022448"/>
    </source>
</evidence>
<dbReference type="GO" id="GO:0051539">
    <property type="term" value="F:4 iron, 4 sulfur cluster binding"/>
    <property type="evidence" value="ECO:0007669"/>
    <property type="project" value="UniProtKB-KW"/>
</dbReference>
<evidence type="ECO:0000313" key="9">
    <source>
        <dbReference type="EMBL" id="OUS21576.1"/>
    </source>
</evidence>
<dbReference type="SUPFAM" id="SSF54862">
    <property type="entry name" value="4Fe-4S ferredoxins"/>
    <property type="match status" value="1"/>
</dbReference>
<dbReference type="Gene3D" id="3.30.70.20">
    <property type="match status" value="1"/>
</dbReference>
<dbReference type="GO" id="GO:0046872">
    <property type="term" value="F:metal ion binding"/>
    <property type="evidence" value="ECO:0007669"/>
    <property type="project" value="UniProtKB-KW"/>
</dbReference>
<keyword evidence="7" id="KW-1133">Transmembrane helix</keyword>
<evidence type="ECO:0000256" key="3">
    <source>
        <dbReference type="ARBA" id="ARBA00022723"/>
    </source>
</evidence>
<dbReference type="GO" id="GO:0005886">
    <property type="term" value="C:plasma membrane"/>
    <property type="evidence" value="ECO:0007669"/>
    <property type="project" value="TreeGrafter"/>
</dbReference>
<keyword evidence="5" id="KW-0408">Iron</keyword>
<name>A0A1Z8BG58_9FLAO</name>
<proteinExistence type="predicted"/>
<feature type="transmembrane region" description="Helical" evidence="7">
    <location>
        <begin position="178"/>
        <end position="198"/>
    </location>
</feature>
<feature type="transmembrane region" description="Helical" evidence="7">
    <location>
        <begin position="307"/>
        <end position="331"/>
    </location>
</feature>
<dbReference type="PANTHER" id="PTHR30176">
    <property type="entry name" value="FERREDOXIN-TYPE PROTEIN NAPH"/>
    <property type="match status" value="1"/>
</dbReference>
<dbReference type="PROSITE" id="PS51379">
    <property type="entry name" value="4FE4S_FER_2"/>
    <property type="match status" value="2"/>
</dbReference>
<gene>
    <name evidence="9" type="ORF">A9Q93_00715</name>
</gene>
<feature type="transmembrane region" description="Helical" evidence="7">
    <location>
        <begin position="370"/>
        <end position="388"/>
    </location>
</feature>
<dbReference type="InterPro" id="IPR017900">
    <property type="entry name" value="4Fe4S_Fe_S_CS"/>
</dbReference>
<feature type="transmembrane region" description="Helical" evidence="7">
    <location>
        <begin position="223"/>
        <end position="243"/>
    </location>
</feature>
<dbReference type="PROSITE" id="PS00198">
    <property type="entry name" value="4FE4S_FER_1"/>
    <property type="match status" value="1"/>
</dbReference>
<dbReference type="InterPro" id="IPR051684">
    <property type="entry name" value="Electron_Trans/Redox"/>
</dbReference>
<evidence type="ECO:0000259" key="8">
    <source>
        <dbReference type="PROSITE" id="PS51379"/>
    </source>
</evidence>
<keyword evidence="3" id="KW-0479">Metal-binding</keyword>
<feature type="domain" description="4Fe-4S ferredoxin-type" evidence="8">
    <location>
        <begin position="486"/>
        <end position="515"/>
    </location>
</feature>
<evidence type="ECO:0000256" key="4">
    <source>
        <dbReference type="ARBA" id="ARBA00022982"/>
    </source>
</evidence>
<dbReference type="Pfam" id="PF13237">
    <property type="entry name" value="Fer4_10"/>
    <property type="match status" value="1"/>
</dbReference>
<feature type="transmembrane region" description="Helical" evidence="7">
    <location>
        <begin position="408"/>
        <end position="429"/>
    </location>
</feature>
<protein>
    <submittedName>
        <fullName evidence="9">FeS-binding protein</fullName>
    </submittedName>
</protein>
<feature type="transmembrane region" description="Helical" evidence="7">
    <location>
        <begin position="255"/>
        <end position="273"/>
    </location>
</feature>
<keyword evidence="4" id="KW-0249">Electron transport</keyword>
<organism evidence="9 10">
    <name type="scientific">Nonlabens dokdonensis</name>
    <dbReference type="NCBI Taxonomy" id="328515"/>
    <lineage>
        <taxon>Bacteria</taxon>
        <taxon>Pseudomonadati</taxon>
        <taxon>Bacteroidota</taxon>
        <taxon>Flavobacteriia</taxon>
        <taxon>Flavobacteriales</taxon>
        <taxon>Flavobacteriaceae</taxon>
        <taxon>Nonlabens</taxon>
    </lineage>
</organism>
<feature type="domain" description="4Fe-4S ferredoxin-type" evidence="8">
    <location>
        <begin position="455"/>
        <end position="483"/>
    </location>
</feature>
<evidence type="ECO:0000256" key="5">
    <source>
        <dbReference type="ARBA" id="ARBA00023004"/>
    </source>
</evidence>
<sequence>MKALHNIGLVIFLIGLAIFTGSIFAGSFNLTTEDINNFMDSKGIENEFLKKELNDAVVIDETMNIFTFSSNVRGALKKNNDHFNALIEKYNAEKNWEAKGQQYQYRVNTKEFRAMSFSLAKVAGTGFIVENKGLMWLLTFGLGILGALLYILPQLQLLGRAGIKNNGIYHSPSTNRGWIAWLVFVYLVSFYLLLYFYADYVVNWTFIVDPISKALNGGEASQWFVYGFLYCVIMLVMAVRMYIKYRHNKYQVLRTTSVLFFQIVFAFLIPEIMTSLSMPGYDFKNAFPLDYDFFFSWNLNSLMESGAIGIFILAWGIALTLIVVPVMVYFFGKRWYCSWVCGCGGLAETLGDPYRQHSSKKLIAWQLERWLVHSVLVFSLVMTLVVLYCYFTGASSLIGIPAEWIKDAYSLLIGAWFAGVIGTGFYPIFGNRVWCRFGCPLAAYLGLVQRFKSRFRITTNGGQCISCGNCSTYCEMGIDVRAYAQKGENIIRSSCVGCGICSAVCPRGVLKLENGPEDGRINPTEILLGNDVDLMELLNKNK</sequence>
<keyword evidence="1" id="KW-0813">Transport</keyword>
<feature type="transmembrane region" description="Helical" evidence="7">
    <location>
        <begin position="134"/>
        <end position="157"/>
    </location>
</feature>